<evidence type="ECO:0000256" key="2">
    <source>
        <dbReference type="ARBA" id="ARBA00022827"/>
    </source>
</evidence>
<dbReference type="PANTHER" id="PTHR42877:SF4">
    <property type="entry name" value="FAD_NAD(P)-BINDING DOMAIN-CONTAINING PROTEIN-RELATED"/>
    <property type="match status" value="1"/>
</dbReference>
<evidence type="ECO:0000313" key="5">
    <source>
        <dbReference type="Proteomes" id="UP000199467"/>
    </source>
</evidence>
<dbReference type="InterPro" id="IPR051209">
    <property type="entry name" value="FAD-bind_Monooxygenase_sf"/>
</dbReference>
<name>A0A1G6NR24_9GAMM</name>
<organism evidence="4 5">
    <name type="scientific">Ectopseudomonas chengduensis</name>
    <dbReference type="NCBI Taxonomy" id="489632"/>
    <lineage>
        <taxon>Bacteria</taxon>
        <taxon>Pseudomonadati</taxon>
        <taxon>Pseudomonadota</taxon>
        <taxon>Gammaproteobacteria</taxon>
        <taxon>Pseudomonadales</taxon>
        <taxon>Pseudomonadaceae</taxon>
        <taxon>Ectopseudomonas</taxon>
    </lineage>
</organism>
<keyword evidence="5" id="KW-1185">Reference proteome</keyword>
<dbReference type="EMBL" id="FMZQ01000005">
    <property type="protein sequence ID" value="SDC70121.1"/>
    <property type="molecule type" value="Genomic_DNA"/>
</dbReference>
<dbReference type="RefSeq" id="WP_026088794.1">
    <property type="nucleotide sequence ID" value="NZ_FMZQ01000005.1"/>
</dbReference>
<reference evidence="5" key="1">
    <citation type="submission" date="2016-10" db="EMBL/GenBank/DDBJ databases">
        <authorList>
            <person name="Varghese N."/>
            <person name="Submissions S."/>
        </authorList>
    </citation>
    <scope>NUCLEOTIDE SEQUENCE [LARGE SCALE GENOMIC DNA]</scope>
    <source>
        <strain evidence="5">DSM 26382</strain>
    </source>
</reference>
<dbReference type="Pfam" id="PF00743">
    <property type="entry name" value="FMO-like"/>
    <property type="match status" value="1"/>
</dbReference>
<keyword evidence="3" id="KW-0560">Oxidoreductase</keyword>
<dbReference type="SUPFAM" id="SSF51905">
    <property type="entry name" value="FAD/NAD(P)-binding domain"/>
    <property type="match status" value="1"/>
</dbReference>
<dbReference type="AlphaFoldDB" id="A0A1G6NR24"/>
<keyword evidence="1" id="KW-0285">Flavoprotein</keyword>
<dbReference type="InterPro" id="IPR036188">
    <property type="entry name" value="FAD/NAD-bd_sf"/>
</dbReference>
<keyword evidence="2" id="KW-0274">FAD</keyword>
<evidence type="ECO:0000313" key="4">
    <source>
        <dbReference type="EMBL" id="SDC70121.1"/>
    </source>
</evidence>
<dbReference type="InterPro" id="IPR020946">
    <property type="entry name" value="Flavin_mOase-like"/>
</dbReference>
<dbReference type="GO" id="GO:0004499">
    <property type="term" value="F:N,N-dimethylaniline monooxygenase activity"/>
    <property type="evidence" value="ECO:0007669"/>
    <property type="project" value="InterPro"/>
</dbReference>
<evidence type="ECO:0000256" key="3">
    <source>
        <dbReference type="ARBA" id="ARBA00023002"/>
    </source>
</evidence>
<dbReference type="Proteomes" id="UP000199467">
    <property type="component" value="Unassembled WGS sequence"/>
</dbReference>
<dbReference type="PANTHER" id="PTHR42877">
    <property type="entry name" value="L-ORNITHINE N(5)-MONOOXYGENASE-RELATED"/>
    <property type="match status" value="1"/>
</dbReference>
<dbReference type="GO" id="GO:0050660">
    <property type="term" value="F:flavin adenine dinucleotide binding"/>
    <property type="evidence" value="ECO:0007669"/>
    <property type="project" value="InterPro"/>
</dbReference>
<dbReference type="Gene3D" id="3.50.50.60">
    <property type="entry name" value="FAD/NAD(P)-binding domain"/>
    <property type="match status" value="2"/>
</dbReference>
<evidence type="ECO:0000256" key="1">
    <source>
        <dbReference type="ARBA" id="ARBA00022630"/>
    </source>
</evidence>
<accession>A0A1G6NR24</accession>
<protein>
    <submittedName>
        <fullName evidence="4">Predicted flavoprotein CzcO associated with the cation diffusion facilitator CzcD</fullName>
    </submittedName>
</protein>
<sequence length="491" mass="55770">MNNNPRTNAPWRVLIIGSGFAGLGLAMQLRKAGEDDFLLLEKAGEVGGTWRDNSYPGAACDVPSHLYSFSFEPKHDWSRKFAPQAEIHAYILQCVEKHRLRPHIRLNSEVLGAEFDAARGIWRVELAGGEVVETQALVSACGQLNRPAYPKLPGLAHFRGEAFHSARWRHDLDLTGKRVAVIGTGASAIQFVPQIQPKVASLSLFQRSAAYVLAKPDRAYRPWEIALKQRLPLLQRADRLLQYLHHEGRALAFIRFPWLMRLFRHSFTRHLQRQMPDAGKRERLQPNYPMGCKRILISNDYFPALAQANVEIVDSAIREVREQSLVTADGREHPCDVLIYGTGFTATDFLAPMRIRGLDGLELNQAWKEGAEAYKGISVSGFPNLFLLYGPNTNLGHNSILYMLESQYAYVMGCLQALREQGLRYLDLRPTVQRSYNAELQQATHRTIWEQGCDSWYKTATGKHTNNWPGFTFTYRLMTRTPELADYDCVR</sequence>
<dbReference type="GO" id="GO:0050661">
    <property type="term" value="F:NADP binding"/>
    <property type="evidence" value="ECO:0007669"/>
    <property type="project" value="InterPro"/>
</dbReference>
<gene>
    <name evidence="4" type="ORF">SAMN05216576_105245</name>
</gene>
<proteinExistence type="predicted"/>